<organism evidence="2 3">
    <name type="scientific">Bifidobacterium pseudolongum subsp. globosum</name>
    <dbReference type="NCBI Taxonomy" id="1690"/>
    <lineage>
        <taxon>Bacteria</taxon>
        <taxon>Bacillati</taxon>
        <taxon>Actinomycetota</taxon>
        <taxon>Actinomycetes</taxon>
        <taxon>Bifidobacteriales</taxon>
        <taxon>Bifidobacteriaceae</taxon>
        <taxon>Bifidobacterium</taxon>
    </lineage>
</organism>
<gene>
    <name evidence="2" type="ORF">PG2093B_0091</name>
</gene>
<feature type="compositionally biased region" description="Low complexity" evidence="1">
    <location>
        <begin position="1"/>
        <end position="19"/>
    </location>
</feature>
<name>A0A4V1Y202_9BIFI</name>
<sequence length="203" mass="22509">MTNEEPTTTEPTPADATPEQEAHSEANNPRLAKVSEEAKRYRLRVRELEKQLETITGERDASTASVQELREQASETAKRHDEQVQAMRMDIMASVLGATDAARKMDKTALAELSDRLGGVLAADPELEQAFMAAFDVESTSGRLEQLGRLASQIIETELEAHPYMQTRERLNPLRRTPTGGIDPTRPTTANPIAKALADKMRR</sequence>
<dbReference type="EMBL" id="RYUH01000003">
    <property type="protein sequence ID" value="RYQ12515.1"/>
    <property type="molecule type" value="Genomic_DNA"/>
</dbReference>
<protein>
    <recommendedName>
        <fullName evidence="4">Scaffolding protein</fullName>
    </recommendedName>
</protein>
<accession>A0A4V1Y202</accession>
<evidence type="ECO:0008006" key="4">
    <source>
        <dbReference type="Google" id="ProtNLM"/>
    </source>
</evidence>
<reference evidence="2 3" key="1">
    <citation type="submission" date="2018-12" db="EMBL/GenBank/DDBJ databases">
        <title>Unveiling genomic diversity among members of the Bifidobacterium pseudolongum species, a widely distributed gut commensal of the animal kingdom.</title>
        <authorList>
            <person name="Lugli G.A."/>
            <person name="Duranti S."/>
            <person name="Albert K."/>
            <person name="Mancabelli L."/>
            <person name="Napoli S."/>
            <person name="Viappiani A."/>
            <person name="Anzalone R."/>
            <person name="Longhi G."/>
            <person name="Milani C."/>
            <person name="Turroni F."/>
            <person name="Alessandri G."/>
            <person name="Sela D.A."/>
            <person name="Van Sinderen D."/>
            <person name="Ventura M."/>
        </authorList>
    </citation>
    <scope>NUCLEOTIDE SEQUENCE [LARGE SCALE GENOMIC DNA]</scope>
    <source>
        <strain evidence="2 3">2093B</strain>
    </source>
</reference>
<dbReference type="Proteomes" id="UP000292568">
    <property type="component" value="Unassembled WGS sequence"/>
</dbReference>
<feature type="region of interest" description="Disordered" evidence="1">
    <location>
        <begin position="1"/>
        <end position="39"/>
    </location>
</feature>
<feature type="compositionally biased region" description="Basic and acidic residues" evidence="1">
    <location>
        <begin position="68"/>
        <end position="81"/>
    </location>
</feature>
<evidence type="ECO:0000256" key="1">
    <source>
        <dbReference type="SAM" id="MobiDB-lite"/>
    </source>
</evidence>
<proteinExistence type="predicted"/>
<comment type="caution">
    <text evidence="2">The sequence shown here is derived from an EMBL/GenBank/DDBJ whole genome shotgun (WGS) entry which is preliminary data.</text>
</comment>
<dbReference type="RefSeq" id="WP_054320942.1">
    <property type="nucleotide sequence ID" value="NZ_RYUH01000003.1"/>
</dbReference>
<evidence type="ECO:0000313" key="3">
    <source>
        <dbReference type="Proteomes" id="UP000292568"/>
    </source>
</evidence>
<evidence type="ECO:0000313" key="2">
    <source>
        <dbReference type="EMBL" id="RYQ12515.1"/>
    </source>
</evidence>
<feature type="region of interest" description="Disordered" evidence="1">
    <location>
        <begin position="54"/>
        <end position="81"/>
    </location>
</feature>
<dbReference type="AlphaFoldDB" id="A0A4V1Y202"/>